<dbReference type="AlphaFoldDB" id="A0A3F3QFV6"/>
<dbReference type="GeneID" id="38133107"/>
<sequence length="89" mass="10433">MFIFLSVCVYVCGGIYWCIQCQMKCSRRNILVLYIQSLASYYHIIQSGFTLYYLLLPLHQLLLTLNTTYLSTDIPQIQNKPNQNAQNYL</sequence>
<protein>
    <submittedName>
        <fullName evidence="1">Uncharacterized protein</fullName>
    </submittedName>
</protein>
<evidence type="ECO:0000313" key="2">
    <source>
        <dbReference type="Proteomes" id="UP000253729"/>
    </source>
</evidence>
<dbReference type="RefSeq" id="XP_026631196.1">
    <property type="nucleotide sequence ID" value="XM_026764751.1"/>
</dbReference>
<dbReference type="Proteomes" id="UP000253729">
    <property type="component" value="Unassembled WGS sequence"/>
</dbReference>
<organism evidence="1 2">
    <name type="scientific">Aspergillus welwitschiae</name>
    <dbReference type="NCBI Taxonomy" id="1341132"/>
    <lineage>
        <taxon>Eukaryota</taxon>
        <taxon>Fungi</taxon>
        <taxon>Dikarya</taxon>
        <taxon>Ascomycota</taxon>
        <taxon>Pezizomycotina</taxon>
        <taxon>Eurotiomycetes</taxon>
        <taxon>Eurotiomycetidae</taxon>
        <taxon>Eurotiales</taxon>
        <taxon>Aspergillaceae</taxon>
        <taxon>Aspergillus</taxon>
        <taxon>Aspergillus subgen. Circumdati</taxon>
    </lineage>
</organism>
<gene>
    <name evidence="1" type="ORF">BDQ94DRAFT_135786</name>
</gene>
<accession>A0A3F3QFV6</accession>
<keyword evidence="2" id="KW-1185">Reference proteome</keyword>
<proteinExistence type="predicted"/>
<name>A0A3F3QFV6_9EURO</name>
<reference evidence="1 2" key="1">
    <citation type="submission" date="2018-07" db="EMBL/GenBank/DDBJ databases">
        <title>The genomes of Aspergillus section Nigri reveals drivers in fungal speciation.</title>
        <authorList>
            <consortium name="DOE Joint Genome Institute"/>
            <person name="Vesth T.C."/>
            <person name="Nybo J."/>
            <person name="Theobald S."/>
            <person name="Brandl J."/>
            <person name="Frisvad J.C."/>
            <person name="Nielsen K.F."/>
            <person name="Lyhne E.K."/>
            <person name="Kogle M.E."/>
            <person name="Kuo A."/>
            <person name="Riley R."/>
            <person name="Clum A."/>
            <person name="Nolan M."/>
            <person name="Lipzen A."/>
            <person name="Salamov A."/>
            <person name="Henrissat B."/>
            <person name="Wiebenga A."/>
            <person name="De vries R.P."/>
            <person name="Grigoriev I.V."/>
            <person name="Mortensen U.H."/>
            <person name="Andersen M.R."/>
            <person name="Baker S.E."/>
        </authorList>
    </citation>
    <scope>NUCLEOTIDE SEQUENCE [LARGE SCALE GENOMIC DNA]</scope>
    <source>
        <strain evidence="1 2">CBS 139.54b</strain>
    </source>
</reference>
<dbReference type="EMBL" id="KZ852034">
    <property type="protein sequence ID" value="RDH38174.1"/>
    <property type="molecule type" value="Genomic_DNA"/>
</dbReference>
<evidence type="ECO:0000313" key="1">
    <source>
        <dbReference type="EMBL" id="RDH38174.1"/>
    </source>
</evidence>